<proteinExistence type="predicted"/>
<keyword evidence="1" id="KW-0472">Membrane</keyword>
<evidence type="ECO:0000313" key="3">
    <source>
        <dbReference type="Proteomes" id="UP001060325"/>
    </source>
</evidence>
<feature type="transmembrane region" description="Helical" evidence="1">
    <location>
        <begin position="63"/>
        <end position="84"/>
    </location>
</feature>
<keyword evidence="1" id="KW-0812">Transmembrane</keyword>
<dbReference type="EMBL" id="CP101462">
    <property type="protein sequence ID" value="UTT42501.1"/>
    <property type="molecule type" value="Genomic_DNA"/>
</dbReference>
<feature type="transmembrane region" description="Helical" evidence="1">
    <location>
        <begin position="90"/>
        <end position="107"/>
    </location>
</feature>
<keyword evidence="1" id="KW-1133">Transmembrane helix</keyword>
<sequence>MNIVFLVIGIILSTASKWLQIEGRSEVGDFLVFPAAFFLALALMFSFPFFKEWWDDPSLRPKAYRFAGLAAGGVLSFQLFAWLLFGQGEWIGSMFLIPFFICLYFVIRTFK</sequence>
<reference evidence="2" key="1">
    <citation type="submission" date="2022-07" db="EMBL/GenBank/DDBJ databases">
        <title>Complete genome of CX2.</title>
        <authorList>
            <person name="Cao G."/>
        </authorList>
    </citation>
    <scope>NUCLEOTIDE SEQUENCE</scope>
    <source>
        <strain evidence="2">CX2</strain>
    </source>
</reference>
<keyword evidence="3" id="KW-1185">Reference proteome</keyword>
<accession>A0ABY5FLR8</accession>
<organism evidence="2 3">
    <name type="scientific">Exiguobacterium aurantiacum</name>
    <dbReference type="NCBI Taxonomy" id="33987"/>
    <lineage>
        <taxon>Bacteria</taxon>
        <taxon>Bacillati</taxon>
        <taxon>Bacillota</taxon>
        <taxon>Bacilli</taxon>
        <taxon>Bacillales</taxon>
        <taxon>Bacillales Family XII. Incertae Sedis</taxon>
        <taxon>Exiguobacterium</taxon>
    </lineage>
</organism>
<evidence type="ECO:0008006" key="4">
    <source>
        <dbReference type="Google" id="ProtNLM"/>
    </source>
</evidence>
<gene>
    <name evidence="2" type="ORF">NMQ00_13360</name>
</gene>
<evidence type="ECO:0000313" key="2">
    <source>
        <dbReference type="EMBL" id="UTT42501.1"/>
    </source>
</evidence>
<protein>
    <recommendedName>
        <fullName evidence="4">Permease</fullName>
    </recommendedName>
</protein>
<feature type="transmembrane region" description="Helical" evidence="1">
    <location>
        <begin position="31"/>
        <end position="51"/>
    </location>
</feature>
<dbReference type="Proteomes" id="UP001060325">
    <property type="component" value="Chromosome"/>
</dbReference>
<dbReference type="RefSeq" id="WP_255177070.1">
    <property type="nucleotide sequence ID" value="NZ_CP101462.1"/>
</dbReference>
<name>A0ABY5FLR8_9BACL</name>
<evidence type="ECO:0000256" key="1">
    <source>
        <dbReference type="SAM" id="Phobius"/>
    </source>
</evidence>